<dbReference type="SMART" id="SM00849">
    <property type="entry name" value="Lactamase_B"/>
    <property type="match status" value="1"/>
</dbReference>
<evidence type="ECO:0000313" key="7">
    <source>
        <dbReference type="Proteomes" id="UP001595660"/>
    </source>
</evidence>
<evidence type="ECO:0000256" key="3">
    <source>
        <dbReference type="ARBA" id="ARBA00022801"/>
    </source>
</evidence>
<dbReference type="PANTHER" id="PTHR46233">
    <property type="entry name" value="HYDROXYACYLGLUTATHIONE HYDROLASE GLOC"/>
    <property type="match status" value="1"/>
</dbReference>
<dbReference type="CDD" id="cd06262">
    <property type="entry name" value="metallo-hydrolase-like_MBL-fold"/>
    <property type="match status" value="1"/>
</dbReference>
<keyword evidence="7" id="KW-1185">Reference proteome</keyword>
<dbReference type="Proteomes" id="UP001595660">
    <property type="component" value="Unassembled WGS sequence"/>
</dbReference>
<feature type="domain" description="Metallo-beta-lactamase" evidence="5">
    <location>
        <begin position="13"/>
        <end position="169"/>
    </location>
</feature>
<dbReference type="RefSeq" id="WP_232572309.1">
    <property type="nucleotide sequence ID" value="NZ_CP089466.1"/>
</dbReference>
<evidence type="ECO:0000256" key="2">
    <source>
        <dbReference type="ARBA" id="ARBA00022723"/>
    </source>
</evidence>
<dbReference type="Gene3D" id="3.60.15.10">
    <property type="entry name" value="Ribonuclease Z/Hydroxyacylglutathione hydrolase-like"/>
    <property type="match status" value="1"/>
</dbReference>
<comment type="cofactor">
    <cofactor evidence="1">
        <name>Zn(2+)</name>
        <dbReference type="ChEBI" id="CHEBI:29105"/>
    </cofactor>
</comment>
<proteinExistence type="predicted"/>
<keyword evidence="3" id="KW-0378">Hydrolase</keyword>
<evidence type="ECO:0000259" key="5">
    <source>
        <dbReference type="SMART" id="SM00849"/>
    </source>
</evidence>
<gene>
    <name evidence="6" type="ORF">ACFOKC_02270</name>
</gene>
<organism evidence="6 7">
    <name type="scientific">Halobacterium litoreum</name>
    <dbReference type="NCBI Taxonomy" id="2039234"/>
    <lineage>
        <taxon>Archaea</taxon>
        <taxon>Methanobacteriati</taxon>
        <taxon>Methanobacteriota</taxon>
        <taxon>Stenosarchaea group</taxon>
        <taxon>Halobacteria</taxon>
        <taxon>Halobacteriales</taxon>
        <taxon>Halobacteriaceae</taxon>
        <taxon>Halobacterium</taxon>
    </lineage>
</organism>
<sequence length="192" mass="20634">MVTNISAGVQAFTSNVFLVPGERTVLVDAGANYDAVSRIREQVDALDAVVVTHPHPDHVGNLDAVRDAFDVEAWGFEGVPGVDHELSDGDTVAVGDHDYEVLHTPGHEPHHVCLYSRAADALFSADLVFGNGSFGRTDLEGGDRRTLVESIERVVDVVEPSLDVMYPGHGPAVTTDVYENLEVAARAARFSQ</sequence>
<dbReference type="SUPFAM" id="SSF56281">
    <property type="entry name" value="Metallo-hydrolase/oxidoreductase"/>
    <property type="match status" value="1"/>
</dbReference>
<name>A0ABD5NCC0_9EURY</name>
<dbReference type="EMBL" id="JBHRWN010000002">
    <property type="protein sequence ID" value="MFC3476544.1"/>
    <property type="molecule type" value="Genomic_DNA"/>
</dbReference>
<dbReference type="GO" id="GO:0016787">
    <property type="term" value="F:hydrolase activity"/>
    <property type="evidence" value="ECO:0007669"/>
    <property type="project" value="UniProtKB-KW"/>
</dbReference>
<dbReference type="PANTHER" id="PTHR46233:SF3">
    <property type="entry name" value="HYDROXYACYLGLUTATHIONE HYDROLASE GLOC"/>
    <property type="match status" value="1"/>
</dbReference>
<keyword evidence="2" id="KW-0479">Metal-binding</keyword>
<evidence type="ECO:0000256" key="1">
    <source>
        <dbReference type="ARBA" id="ARBA00001947"/>
    </source>
</evidence>
<reference evidence="6 7" key="1">
    <citation type="journal article" date="2019" name="Int. J. Syst. Evol. Microbiol.">
        <title>The Global Catalogue of Microorganisms (GCM) 10K type strain sequencing project: providing services to taxonomists for standard genome sequencing and annotation.</title>
        <authorList>
            <consortium name="The Broad Institute Genomics Platform"/>
            <consortium name="The Broad Institute Genome Sequencing Center for Infectious Disease"/>
            <person name="Wu L."/>
            <person name="Ma J."/>
        </authorList>
    </citation>
    <scope>NUCLEOTIDE SEQUENCE [LARGE SCALE GENOMIC DNA]</scope>
    <source>
        <strain evidence="6 7">CGMCC 1.12562</strain>
    </source>
</reference>
<accession>A0ABD5NCC0</accession>
<dbReference type="InterPro" id="IPR051453">
    <property type="entry name" value="MBL_Glyoxalase_II"/>
</dbReference>
<protein>
    <submittedName>
        <fullName evidence="6">MBL fold metallo-hydrolase</fullName>
    </submittedName>
</protein>
<evidence type="ECO:0000313" key="6">
    <source>
        <dbReference type="EMBL" id="MFC3476544.1"/>
    </source>
</evidence>
<dbReference type="Pfam" id="PF00753">
    <property type="entry name" value="Lactamase_B"/>
    <property type="match status" value="2"/>
</dbReference>
<dbReference type="AlphaFoldDB" id="A0ABD5NCC0"/>
<dbReference type="InterPro" id="IPR001279">
    <property type="entry name" value="Metallo-B-lactamas"/>
</dbReference>
<dbReference type="GO" id="GO:0046872">
    <property type="term" value="F:metal ion binding"/>
    <property type="evidence" value="ECO:0007669"/>
    <property type="project" value="UniProtKB-KW"/>
</dbReference>
<dbReference type="InterPro" id="IPR036866">
    <property type="entry name" value="RibonucZ/Hydroxyglut_hydro"/>
</dbReference>
<comment type="caution">
    <text evidence="6">The sequence shown here is derived from an EMBL/GenBank/DDBJ whole genome shotgun (WGS) entry which is preliminary data.</text>
</comment>
<keyword evidence="4" id="KW-0862">Zinc</keyword>
<dbReference type="GeneID" id="69117546"/>
<evidence type="ECO:0000256" key="4">
    <source>
        <dbReference type="ARBA" id="ARBA00022833"/>
    </source>
</evidence>